<accession>A0A564YRB7</accession>
<sequence>MEIAIDENPTCTTRELSRTFHLSRHITIHRELKRLKDWTSGTLFRPNHN</sequence>
<gene>
    <name evidence="1" type="ORF">WMSIL1_LOCUS8234</name>
</gene>
<evidence type="ECO:0000313" key="1">
    <source>
        <dbReference type="EMBL" id="VUZ49094.1"/>
    </source>
</evidence>
<keyword evidence="2" id="KW-1185">Reference proteome</keyword>
<reference evidence="1 2" key="1">
    <citation type="submission" date="2019-07" db="EMBL/GenBank/DDBJ databases">
        <authorList>
            <person name="Jastrzebski P J."/>
            <person name="Paukszto L."/>
            <person name="Jastrzebski P J."/>
        </authorList>
    </citation>
    <scope>NUCLEOTIDE SEQUENCE [LARGE SCALE GENOMIC DNA]</scope>
    <source>
        <strain evidence="1 2">WMS-il1</strain>
    </source>
</reference>
<dbReference type="AlphaFoldDB" id="A0A564YRB7"/>
<proteinExistence type="predicted"/>
<protein>
    <submittedName>
        <fullName evidence="1">Uncharacterized protein</fullName>
    </submittedName>
</protein>
<dbReference type="EMBL" id="CABIJS010000322">
    <property type="protein sequence ID" value="VUZ49094.1"/>
    <property type="molecule type" value="Genomic_DNA"/>
</dbReference>
<evidence type="ECO:0000313" key="2">
    <source>
        <dbReference type="Proteomes" id="UP000321570"/>
    </source>
</evidence>
<organism evidence="1 2">
    <name type="scientific">Hymenolepis diminuta</name>
    <name type="common">Rat tapeworm</name>
    <dbReference type="NCBI Taxonomy" id="6216"/>
    <lineage>
        <taxon>Eukaryota</taxon>
        <taxon>Metazoa</taxon>
        <taxon>Spiralia</taxon>
        <taxon>Lophotrochozoa</taxon>
        <taxon>Platyhelminthes</taxon>
        <taxon>Cestoda</taxon>
        <taxon>Eucestoda</taxon>
        <taxon>Cyclophyllidea</taxon>
        <taxon>Hymenolepididae</taxon>
        <taxon>Hymenolepis</taxon>
    </lineage>
</organism>
<dbReference type="Proteomes" id="UP000321570">
    <property type="component" value="Unassembled WGS sequence"/>
</dbReference>
<name>A0A564YRB7_HYMDI</name>